<dbReference type="InParanoid" id="A0A448YTH6"/>
<dbReference type="Proteomes" id="UP000290900">
    <property type="component" value="Unassembled WGS sequence"/>
</dbReference>
<feature type="region of interest" description="Disordered" evidence="1">
    <location>
        <begin position="488"/>
        <end position="573"/>
    </location>
</feature>
<feature type="compositionally biased region" description="Low complexity" evidence="1">
    <location>
        <begin position="198"/>
        <end position="210"/>
    </location>
</feature>
<dbReference type="Gene3D" id="3.40.50.620">
    <property type="entry name" value="HUPs"/>
    <property type="match status" value="1"/>
</dbReference>
<reference evidence="2 3" key="1">
    <citation type="submission" date="2018-12" db="EMBL/GenBank/DDBJ databases">
        <authorList>
            <person name="Tiukova I."/>
            <person name="Dainat J."/>
        </authorList>
    </citation>
    <scope>NUCLEOTIDE SEQUENCE [LARGE SCALE GENOMIC DNA]</scope>
</reference>
<protein>
    <submittedName>
        <fullName evidence="2">DEKNAAC105405</fullName>
    </submittedName>
</protein>
<evidence type="ECO:0000313" key="2">
    <source>
        <dbReference type="EMBL" id="VEU24206.1"/>
    </source>
</evidence>
<feature type="region of interest" description="Disordered" evidence="1">
    <location>
        <begin position="54"/>
        <end position="107"/>
    </location>
</feature>
<dbReference type="AlphaFoldDB" id="A0A448YTH6"/>
<dbReference type="OrthoDB" id="843225at2759"/>
<sequence length="804" mass="89225">MTHTGHSRYEMEKDDKGDIVPSLYETVHLHVAPPPELQPITPKQLLKQTSVKVKEDRARRAASALSSPFTSPRNSRAPSPARGGLRSMDVSPSLSPHSHKPLKSALSKRSKAPIAAAFRTLVSFDTVNLGFSDEARSDHSSSLGGGRGDSTSILLDDEFGFNSDRRASGTQDWRSPSPLSGDRSPRNTRDLSPAVDIATSPARTASASSRSRSRRRRDSSYLRKYPTTPIITHDACTLTRKHRLFDRLYSGSIKPRAAVLPNRNILCYVSGRKHTWVSIDWCCNQLLEDGDTLVIIASIRPNWRGSLRRRLSSGSAFAYSGSQMTEENIRRSPEYARVVTENLMKYVMAILNSNRIIKVTVELSVGSTKDVMKDMYSLYMPSVVVTSAKPTAAPSTKSWLTSRITDRLVKNFPVPVIIVPATNMDLFQRKLFKVLDRRMRLAADGRGDTQELLEELQDAGVYNLEDQLDHLKENATDDVLIENDLKEFAEGQREEDEEEDEEDAEDVEEAEEEEEDEEEEDEEEQSEADNSFSVDFFDGKDARKNRHRRGSLNDDVESNDSGSHPLHRPSLVRYKTENIGAQPHMSGKDDSKSLSSQKSASFQLKQLELDTHIRIYKEMCGIQRQPVTEDTFKHFLGVVSDVAYNYGVQLAECAKKGGEEANLVRTMTGAPDVAYMRPKSMLLSSHSGAGAHDGSAIHNARMKKSDTSPAATGRMMSTPTIKVDSPDTRNNAGIRVVSSFSDASSKPRTSSLRFNLGTGVSKSPTNGLSPSPSRSIQSVRSNPTPGSKERGERKGFFKRFFGKS</sequence>
<dbReference type="STRING" id="13370.A0A448YTH6"/>
<proteinExistence type="predicted"/>
<feature type="compositionally biased region" description="Polar residues" evidence="1">
    <location>
        <begin position="168"/>
        <end position="178"/>
    </location>
</feature>
<dbReference type="InterPro" id="IPR014729">
    <property type="entry name" value="Rossmann-like_a/b/a_fold"/>
</dbReference>
<feature type="region of interest" description="Disordered" evidence="1">
    <location>
        <begin position="578"/>
        <end position="597"/>
    </location>
</feature>
<feature type="compositionally biased region" description="Polar residues" evidence="1">
    <location>
        <begin position="738"/>
        <end position="785"/>
    </location>
</feature>
<evidence type="ECO:0000256" key="1">
    <source>
        <dbReference type="SAM" id="MobiDB-lite"/>
    </source>
</evidence>
<feature type="region of interest" description="Disordered" evidence="1">
    <location>
        <begin position="700"/>
        <end position="804"/>
    </location>
</feature>
<feature type="region of interest" description="Disordered" evidence="1">
    <location>
        <begin position="161"/>
        <end position="219"/>
    </location>
</feature>
<dbReference type="EMBL" id="CAACVR010000075">
    <property type="protein sequence ID" value="VEU24206.1"/>
    <property type="molecule type" value="Genomic_DNA"/>
</dbReference>
<feature type="compositionally biased region" description="Acidic residues" evidence="1">
    <location>
        <begin position="493"/>
        <end position="527"/>
    </location>
</feature>
<accession>A0A448YTH6</accession>
<name>A0A448YTH6_BRENA</name>
<feature type="compositionally biased region" description="Polar residues" evidence="1">
    <location>
        <begin position="68"/>
        <end position="77"/>
    </location>
</feature>
<feature type="compositionally biased region" description="Basic residues" evidence="1">
    <location>
        <begin position="97"/>
        <end position="107"/>
    </location>
</feature>
<evidence type="ECO:0000313" key="3">
    <source>
        <dbReference type="Proteomes" id="UP000290900"/>
    </source>
</evidence>
<keyword evidence="3" id="KW-1185">Reference proteome</keyword>
<feature type="compositionally biased region" description="Polar residues" evidence="1">
    <location>
        <begin position="707"/>
        <end position="720"/>
    </location>
</feature>
<organism evidence="2 3">
    <name type="scientific">Brettanomyces naardenensis</name>
    <name type="common">Yeast</name>
    <dbReference type="NCBI Taxonomy" id="13370"/>
    <lineage>
        <taxon>Eukaryota</taxon>
        <taxon>Fungi</taxon>
        <taxon>Dikarya</taxon>
        <taxon>Ascomycota</taxon>
        <taxon>Saccharomycotina</taxon>
        <taxon>Pichiomycetes</taxon>
        <taxon>Pichiales</taxon>
        <taxon>Pichiaceae</taxon>
        <taxon>Brettanomyces</taxon>
    </lineage>
</organism>
<gene>
    <name evidence="2" type="ORF">BRENAR_LOCUS4934</name>
</gene>